<dbReference type="InterPro" id="IPR018511">
    <property type="entry name" value="Hemolysin-typ_Ca-bd_CS"/>
</dbReference>
<evidence type="ECO:0000313" key="6">
    <source>
        <dbReference type="Proteomes" id="UP001284601"/>
    </source>
</evidence>
<dbReference type="PANTHER" id="PTHR38340">
    <property type="entry name" value="S-LAYER PROTEIN"/>
    <property type="match status" value="1"/>
</dbReference>
<dbReference type="InterPro" id="IPR011049">
    <property type="entry name" value="Serralysin-like_metalloprot_C"/>
</dbReference>
<feature type="chain" id="PRO_5047298194" evidence="4">
    <location>
        <begin position="33"/>
        <end position="504"/>
    </location>
</feature>
<comment type="caution">
    <text evidence="5">The sequence shown here is derived from an EMBL/GenBank/DDBJ whole genome shotgun (WGS) entry which is preliminary data.</text>
</comment>
<dbReference type="PRINTS" id="PR00313">
    <property type="entry name" value="CABNDNGRPT"/>
</dbReference>
<name>A0ABU4HUJ4_9ACTN</name>
<comment type="subcellular location">
    <subcellularLocation>
        <location evidence="1">Secreted</location>
    </subcellularLocation>
</comment>
<sequence length="504" mass="50675">MRQPLRRTLQPALGALCAATVACALSPALAPAATVTRDGAGTIVYTAAPGEVNRVGVQGSDDGATFTLHDNFGQAGADVPAECRREEWYGAVTVQCPVTAAGVRVDLGDGDDQGYVSTGVTTPVTQLGGAGNDELQGNEVANTLDGGAGDDRLLPYQGDDVVSGGDGRDVLEGGQGSDRLDGGPGDDLLSGDGHFDELGKDVIDGGAGFDRIESDWHSHYSAPLAVAITLGGGADDGRPGEGDEVRGVEQLDLSLPATVTGTDAAEKIEFHQLTNPVRIDAGGGDDVVQGGEGNDVVNGGAGNDDVDGSFGDDTIDPGAGRDTVSADLRGGDCGPLWCKSPYGNDTVLARDGEVDSITCGAGTDRVVADAADVVAPDCETVERAGGSGPAPGPGRAQPGVDPSARQRPGARATLKATAAVKLRAALARGVAVRVSGAAAGARVALTARAGKRVVASGRARAGKNGSATVTLRFTRAARRSLKRAKRVTLTISGAGASLNVALKR</sequence>
<accession>A0ABU4HUJ4</accession>
<reference evidence="6" key="1">
    <citation type="submission" date="2023-07" db="EMBL/GenBank/DDBJ databases">
        <title>Conexibacter stalactiti sp. nov., isolated from stalactites in a lava cave and emended description of the genus Conexibacter.</title>
        <authorList>
            <person name="Lee S.D."/>
        </authorList>
    </citation>
    <scope>NUCLEOTIDE SEQUENCE [LARGE SCALE GENOMIC DNA]</scope>
    <source>
        <strain evidence="6">KCTC 39840</strain>
    </source>
</reference>
<feature type="region of interest" description="Disordered" evidence="3">
    <location>
        <begin position="381"/>
        <end position="411"/>
    </location>
</feature>
<gene>
    <name evidence="5" type="ORF">R7226_21105</name>
</gene>
<keyword evidence="4" id="KW-0732">Signal</keyword>
<evidence type="ECO:0000256" key="1">
    <source>
        <dbReference type="ARBA" id="ARBA00004613"/>
    </source>
</evidence>
<dbReference type="InterPro" id="IPR050557">
    <property type="entry name" value="RTX_toxin/Mannuronan_C5-epim"/>
</dbReference>
<dbReference type="Proteomes" id="UP001284601">
    <property type="component" value="Unassembled WGS sequence"/>
</dbReference>
<dbReference type="PANTHER" id="PTHR38340:SF1">
    <property type="entry name" value="S-LAYER PROTEIN"/>
    <property type="match status" value="1"/>
</dbReference>
<dbReference type="Pfam" id="PF00353">
    <property type="entry name" value="HemolysinCabind"/>
    <property type="match status" value="3"/>
</dbReference>
<keyword evidence="6" id="KW-1185">Reference proteome</keyword>
<dbReference type="SUPFAM" id="SSF51120">
    <property type="entry name" value="beta-Roll"/>
    <property type="match status" value="2"/>
</dbReference>
<feature type="region of interest" description="Disordered" evidence="3">
    <location>
        <begin position="298"/>
        <end position="318"/>
    </location>
</feature>
<proteinExistence type="predicted"/>
<protein>
    <submittedName>
        <fullName evidence="5">Calcium-binding protein</fullName>
    </submittedName>
</protein>
<feature type="signal peptide" evidence="4">
    <location>
        <begin position="1"/>
        <end position="32"/>
    </location>
</feature>
<dbReference type="PROSITE" id="PS00330">
    <property type="entry name" value="HEMOLYSIN_CALCIUM"/>
    <property type="match status" value="1"/>
</dbReference>
<dbReference type="PROSITE" id="PS51257">
    <property type="entry name" value="PROKAR_LIPOPROTEIN"/>
    <property type="match status" value="1"/>
</dbReference>
<organism evidence="5 6">
    <name type="scientific">Conexibacter stalactiti</name>
    <dbReference type="NCBI Taxonomy" id="1940611"/>
    <lineage>
        <taxon>Bacteria</taxon>
        <taxon>Bacillati</taxon>
        <taxon>Actinomycetota</taxon>
        <taxon>Thermoleophilia</taxon>
        <taxon>Solirubrobacterales</taxon>
        <taxon>Conexibacteraceae</taxon>
        <taxon>Conexibacter</taxon>
    </lineage>
</organism>
<evidence type="ECO:0000256" key="3">
    <source>
        <dbReference type="SAM" id="MobiDB-lite"/>
    </source>
</evidence>
<feature type="region of interest" description="Disordered" evidence="3">
    <location>
        <begin position="144"/>
        <end position="186"/>
    </location>
</feature>
<evidence type="ECO:0000256" key="4">
    <source>
        <dbReference type="SAM" id="SignalP"/>
    </source>
</evidence>
<dbReference type="RefSeq" id="WP_318599295.1">
    <property type="nucleotide sequence ID" value="NZ_JAWSTH010000067.1"/>
</dbReference>
<evidence type="ECO:0000256" key="2">
    <source>
        <dbReference type="ARBA" id="ARBA00022525"/>
    </source>
</evidence>
<dbReference type="Gene3D" id="2.150.10.10">
    <property type="entry name" value="Serralysin-like metalloprotease, C-terminal"/>
    <property type="match status" value="2"/>
</dbReference>
<dbReference type="InterPro" id="IPR001343">
    <property type="entry name" value="Hemolysn_Ca-bd"/>
</dbReference>
<evidence type="ECO:0000313" key="5">
    <source>
        <dbReference type="EMBL" id="MDW5596859.1"/>
    </source>
</evidence>
<keyword evidence="2" id="KW-0964">Secreted</keyword>
<dbReference type="EMBL" id="JAWSTH010000067">
    <property type="protein sequence ID" value="MDW5596859.1"/>
    <property type="molecule type" value="Genomic_DNA"/>
</dbReference>